<dbReference type="AlphaFoldDB" id="A1ZNM2"/>
<dbReference type="InterPro" id="IPR011110">
    <property type="entry name" value="Reg_prop"/>
</dbReference>
<dbReference type="Gene3D" id="2.130.10.10">
    <property type="entry name" value="YVTN repeat-like/Quinoprotein amine dehydrogenase"/>
    <property type="match status" value="3"/>
</dbReference>
<evidence type="ECO:0000313" key="7">
    <source>
        <dbReference type="EMBL" id="EAY27911.1"/>
    </source>
</evidence>
<dbReference type="PANTHER" id="PTHR43547:SF2">
    <property type="entry name" value="HYBRID SIGNAL TRANSDUCTION HISTIDINE KINASE C"/>
    <property type="match status" value="1"/>
</dbReference>
<dbReference type="InterPro" id="IPR015943">
    <property type="entry name" value="WD40/YVTN_repeat-like_dom_sf"/>
</dbReference>
<dbReference type="CDD" id="cd00075">
    <property type="entry name" value="HATPase"/>
    <property type="match status" value="1"/>
</dbReference>
<dbReference type="PRINTS" id="PR00344">
    <property type="entry name" value="BCTRLSENSOR"/>
</dbReference>
<accession>A1ZNM2</accession>
<comment type="caution">
    <text evidence="7">The sequence shown here is derived from an EMBL/GenBank/DDBJ whole genome shotgun (WGS) entry which is preliminary data.</text>
</comment>
<reference evidence="7 8" key="1">
    <citation type="submission" date="2007-01" db="EMBL/GenBank/DDBJ databases">
        <authorList>
            <person name="Haygood M."/>
            <person name="Podell S."/>
            <person name="Anderson C."/>
            <person name="Hopkinson B."/>
            <person name="Roe K."/>
            <person name="Barbeau K."/>
            <person name="Gaasterland T."/>
            <person name="Ferriera S."/>
            <person name="Johnson J."/>
            <person name="Kravitz S."/>
            <person name="Beeson K."/>
            <person name="Sutton G."/>
            <person name="Rogers Y.-H."/>
            <person name="Friedman R."/>
            <person name="Frazier M."/>
            <person name="Venter J.C."/>
        </authorList>
    </citation>
    <scope>NUCLEOTIDE SEQUENCE [LARGE SCALE GENOMIC DNA]</scope>
    <source>
        <strain evidence="7 8">ATCC 23134</strain>
    </source>
</reference>
<feature type="transmembrane region" description="Helical" evidence="5">
    <location>
        <begin position="763"/>
        <end position="783"/>
    </location>
</feature>
<feature type="coiled-coil region" evidence="4">
    <location>
        <begin position="785"/>
        <end position="862"/>
    </location>
</feature>
<dbReference type="SUPFAM" id="SSF47384">
    <property type="entry name" value="Homodimeric domain of signal transducing histidine kinase"/>
    <property type="match status" value="1"/>
</dbReference>
<sequence length="1082" mass="123718">MRCRISIIIVFMCLSNYFGYAQFNFRFKKITVKEGLSQSAVSSIIQDRFGFLWVGSRDGLNRYDGYTFKQYYHQADNPQSLPNSTIMQLSLDPQKNLWISTPGFLSRYQVNQDSFVSYPIALPQNASSEPLIIKKIYWKNSQEALLTSSKGVILFNANTHKVSIPKRYEKFKGVHVYAIAFDAPISEWIATHQGIYQARIRDNKVSWTLRLASKQAPTYVIKTSENVVIGSVHENAYVFDALEQVFRKVPQAKGQKVVTAMKELSNNQVWMSWGNVSILDTKGKYLSNITYEKNNPFSLSRDLVTSVYESQDGIIWLGTNGYGLNKLDLNLSRFGYIGAFPNTRVTLDEMYTQAIYTANDTLLYVSTALGLNIIDLFNKKSRVLTNNASVRSNRINCIVADSTQRLWLGSQDGLWKLENDQFINVDNQVLSRDIGINQILLIAPHTLMLATDAGTKLWNYQTKQLTHLSYTKSVNTCLPLLQGFLEGSRLGLREFDQRGQLKHHFKAGNSQSPVQVNIITHIFRDSKQRIWIGSWGGGLTLYNPKSHKSTHYGKKDGLPNLVVYGILEDSRQHLWLSTNKGLSFFNTKTRQFRNFRETDGLQSDEFNTASFFKSPYGRMYFGGINGLTYFAPGTALQTQRYIPKTTLIGFTIDGKPGLRLDESFGVERIAQAGLVTLGSTVRKFSFEVAGLGYSLPGHTRYKYKMTPLDTRWIEMGKRRYIQFNNLAPGTYQLEVKAANSEGQWENKGLKVTVIITHPLWRQWWFVALCAGLAFWLVFVLYIIRTRQLERKAQKLTATVKQRTQEVETKNNEIEAQNEELQTQAEMLIEKNELLEAIRENLEDKVRERTQNLTQLNEDLLEQNTKLEQFAFITAHNIRGPIARIQGLLQIMPKGVAPDIVGFLKLSIDELDQVIRDLVTILDVRNGVDQHFEKVELRALLMQTIQSLQDDIDKTNATINIDQFAPLTLNGVRPYFQSIFYNLIHNALKYSKDDEDPMIRIAHYKRKKKVFITVADNGLGIEMHYAKQKIFNLYQRFHPKRPGKGFGLYLVKTQLEAMKADISVTSEPDKGTTFTISFPLHKT</sequence>
<evidence type="ECO:0000256" key="2">
    <source>
        <dbReference type="ARBA" id="ARBA00012438"/>
    </source>
</evidence>
<dbReference type="SUPFAM" id="SSF55874">
    <property type="entry name" value="ATPase domain of HSP90 chaperone/DNA topoisomerase II/histidine kinase"/>
    <property type="match status" value="1"/>
</dbReference>
<gene>
    <name evidence="7" type="ORF">M23134_02568</name>
</gene>
<keyword evidence="7" id="KW-0418">Kinase</keyword>
<dbReference type="PANTHER" id="PTHR43547">
    <property type="entry name" value="TWO-COMPONENT HISTIDINE KINASE"/>
    <property type="match status" value="1"/>
</dbReference>
<keyword evidence="3" id="KW-0597">Phosphoprotein</keyword>
<dbReference type="PROSITE" id="PS50109">
    <property type="entry name" value="HIS_KIN"/>
    <property type="match status" value="1"/>
</dbReference>
<dbReference type="InterPro" id="IPR004358">
    <property type="entry name" value="Sig_transdc_His_kin-like_C"/>
</dbReference>
<dbReference type="InterPro" id="IPR003594">
    <property type="entry name" value="HATPase_dom"/>
</dbReference>
<dbReference type="eggNOG" id="COG2203">
    <property type="taxonomic scope" value="Bacteria"/>
</dbReference>
<dbReference type="eggNOG" id="COG4251">
    <property type="taxonomic scope" value="Bacteria"/>
</dbReference>
<dbReference type="GO" id="GO:0000155">
    <property type="term" value="F:phosphorelay sensor kinase activity"/>
    <property type="evidence" value="ECO:0007669"/>
    <property type="project" value="InterPro"/>
</dbReference>
<dbReference type="Gene3D" id="1.10.287.130">
    <property type="match status" value="1"/>
</dbReference>
<keyword evidence="5" id="KW-0812">Transmembrane</keyword>
<protein>
    <recommendedName>
        <fullName evidence="2">histidine kinase</fullName>
        <ecNumber evidence="2">2.7.13.3</ecNumber>
    </recommendedName>
</protein>
<comment type="catalytic activity">
    <reaction evidence="1">
        <text>ATP + protein L-histidine = ADP + protein N-phospho-L-histidine.</text>
        <dbReference type="EC" id="2.7.13.3"/>
    </reaction>
</comment>
<dbReference type="Gene3D" id="3.30.565.10">
    <property type="entry name" value="Histidine kinase-like ATPase, C-terminal domain"/>
    <property type="match status" value="1"/>
</dbReference>
<dbReference type="eggNOG" id="COG3292">
    <property type="taxonomic scope" value="Bacteria"/>
</dbReference>
<name>A1ZNM2_MICM2</name>
<dbReference type="EC" id="2.7.13.3" evidence="2"/>
<dbReference type="EMBL" id="AAWS01000019">
    <property type="protein sequence ID" value="EAY27911.1"/>
    <property type="molecule type" value="Genomic_DNA"/>
</dbReference>
<keyword evidence="8" id="KW-1185">Reference proteome</keyword>
<dbReference type="InterPro" id="IPR011123">
    <property type="entry name" value="Y_Y_Y"/>
</dbReference>
<dbReference type="Gene3D" id="2.60.40.10">
    <property type="entry name" value="Immunoglobulins"/>
    <property type="match status" value="1"/>
</dbReference>
<dbReference type="Pfam" id="PF02518">
    <property type="entry name" value="HATPase_c"/>
    <property type="match status" value="1"/>
</dbReference>
<evidence type="ECO:0000256" key="4">
    <source>
        <dbReference type="SAM" id="Coils"/>
    </source>
</evidence>
<organism evidence="7 8">
    <name type="scientific">Microscilla marina ATCC 23134</name>
    <dbReference type="NCBI Taxonomy" id="313606"/>
    <lineage>
        <taxon>Bacteria</taxon>
        <taxon>Pseudomonadati</taxon>
        <taxon>Bacteroidota</taxon>
        <taxon>Cytophagia</taxon>
        <taxon>Cytophagales</taxon>
        <taxon>Microscillaceae</taxon>
        <taxon>Microscilla</taxon>
    </lineage>
</organism>
<evidence type="ECO:0000256" key="5">
    <source>
        <dbReference type="SAM" id="Phobius"/>
    </source>
</evidence>
<keyword evidence="4" id="KW-0175">Coiled coil</keyword>
<dbReference type="Proteomes" id="UP000004095">
    <property type="component" value="Unassembled WGS sequence"/>
</dbReference>
<evidence type="ECO:0000256" key="1">
    <source>
        <dbReference type="ARBA" id="ARBA00000085"/>
    </source>
</evidence>
<dbReference type="SMART" id="SM00387">
    <property type="entry name" value="HATPase_c"/>
    <property type="match status" value="1"/>
</dbReference>
<dbReference type="Pfam" id="PF07495">
    <property type="entry name" value="Y_Y_Y"/>
    <property type="match status" value="1"/>
</dbReference>
<evidence type="ECO:0000313" key="8">
    <source>
        <dbReference type="Proteomes" id="UP000004095"/>
    </source>
</evidence>
<dbReference type="SUPFAM" id="SSF63829">
    <property type="entry name" value="Calcium-dependent phosphotriesterase"/>
    <property type="match status" value="2"/>
</dbReference>
<feature type="domain" description="Histidine kinase" evidence="6">
    <location>
        <begin position="872"/>
        <end position="1081"/>
    </location>
</feature>
<dbReference type="InterPro" id="IPR013783">
    <property type="entry name" value="Ig-like_fold"/>
</dbReference>
<keyword evidence="7" id="KW-0808">Transferase</keyword>
<dbReference type="InterPro" id="IPR005467">
    <property type="entry name" value="His_kinase_dom"/>
</dbReference>
<dbReference type="InterPro" id="IPR036890">
    <property type="entry name" value="HATPase_C_sf"/>
</dbReference>
<evidence type="ECO:0000259" key="6">
    <source>
        <dbReference type="PROSITE" id="PS50109"/>
    </source>
</evidence>
<keyword evidence="5" id="KW-1133">Transmembrane helix</keyword>
<dbReference type="RefSeq" id="WP_002698535.1">
    <property type="nucleotide sequence ID" value="NZ_AAWS01000019.1"/>
</dbReference>
<keyword evidence="5" id="KW-0472">Membrane</keyword>
<evidence type="ECO:0000256" key="3">
    <source>
        <dbReference type="ARBA" id="ARBA00022553"/>
    </source>
</evidence>
<dbReference type="InterPro" id="IPR036097">
    <property type="entry name" value="HisK_dim/P_sf"/>
</dbReference>
<proteinExistence type="predicted"/>
<dbReference type="OrthoDB" id="9809670at2"/>
<dbReference type="Pfam" id="PF07494">
    <property type="entry name" value="Reg_prop"/>
    <property type="match status" value="3"/>
</dbReference>